<dbReference type="Proteomes" id="UP000075714">
    <property type="component" value="Unassembled WGS sequence"/>
</dbReference>
<accession>A0A150GUQ1</accession>
<organism evidence="1 2">
    <name type="scientific">Gonium pectorale</name>
    <name type="common">Green alga</name>
    <dbReference type="NCBI Taxonomy" id="33097"/>
    <lineage>
        <taxon>Eukaryota</taxon>
        <taxon>Viridiplantae</taxon>
        <taxon>Chlorophyta</taxon>
        <taxon>core chlorophytes</taxon>
        <taxon>Chlorophyceae</taxon>
        <taxon>CS clade</taxon>
        <taxon>Chlamydomonadales</taxon>
        <taxon>Volvocaceae</taxon>
        <taxon>Gonium</taxon>
    </lineage>
</organism>
<dbReference type="STRING" id="33097.A0A150GUQ1"/>
<evidence type="ECO:0000313" key="1">
    <source>
        <dbReference type="EMBL" id="KXZ53607.1"/>
    </source>
</evidence>
<dbReference type="EMBL" id="LSYV01000007">
    <property type="protein sequence ID" value="KXZ53607.1"/>
    <property type="molecule type" value="Genomic_DNA"/>
</dbReference>
<name>A0A150GUQ1_GONPE</name>
<gene>
    <name evidence="1" type="ORF">GPECTOR_6g524</name>
</gene>
<keyword evidence="2" id="KW-1185">Reference proteome</keyword>
<dbReference type="AlphaFoldDB" id="A0A150GUQ1"/>
<evidence type="ECO:0000313" key="2">
    <source>
        <dbReference type="Proteomes" id="UP000075714"/>
    </source>
</evidence>
<protein>
    <submittedName>
        <fullName evidence="1">Uncharacterized protein</fullName>
    </submittedName>
</protein>
<proteinExistence type="predicted"/>
<dbReference type="OrthoDB" id="537700at2759"/>
<sequence length="154" mass="17091">MDCQHAYQLLLDPERRAKYDKTLQPRANSQVLSYLNARSQQRHGVAPRVPSRAGYTTTPELYSTMLELLQQVKVAAKHLEREIVGKDGRRGFGAAAAAASGSTSASRVVPPCTGGKIYVPDSECGEHECCEPWLYYAIQAAKEEEQQQPSRRRG</sequence>
<reference evidence="2" key="1">
    <citation type="journal article" date="2016" name="Nat. Commun.">
        <title>The Gonium pectorale genome demonstrates co-option of cell cycle regulation during the evolution of multicellularity.</title>
        <authorList>
            <person name="Hanschen E.R."/>
            <person name="Marriage T.N."/>
            <person name="Ferris P.J."/>
            <person name="Hamaji T."/>
            <person name="Toyoda A."/>
            <person name="Fujiyama A."/>
            <person name="Neme R."/>
            <person name="Noguchi H."/>
            <person name="Minakuchi Y."/>
            <person name="Suzuki M."/>
            <person name="Kawai-Toyooka H."/>
            <person name="Smith D.R."/>
            <person name="Sparks H."/>
            <person name="Anderson J."/>
            <person name="Bakaric R."/>
            <person name="Luria V."/>
            <person name="Karger A."/>
            <person name="Kirschner M.W."/>
            <person name="Durand P.M."/>
            <person name="Michod R.E."/>
            <person name="Nozaki H."/>
            <person name="Olson B.J."/>
        </authorList>
    </citation>
    <scope>NUCLEOTIDE SEQUENCE [LARGE SCALE GENOMIC DNA]</scope>
    <source>
        <strain evidence="2">NIES-2863</strain>
    </source>
</reference>
<comment type="caution">
    <text evidence="1">The sequence shown here is derived from an EMBL/GenBank/DDBJ whole genome shotgun (WGS) entry which is preliminary data.</text>
</comment>